<dbReference type="AlphaFoldDB" id="A0A178Y1S9"/>
<dbReference type="InterPro" id="IPR018060">
    <property type="entry name" value="HTH_AraC"/>
</dbReference>
<keyword evidence="3" id="KW-0804">Transcription</keyword>
<evidence type="ECO:0000256" key="2">
    <source>
        <dbReference type="ARBA" id="ARBA00023125"/>
    </source>
</evidence>
<evidence type="ECO:0000256" key="3">
    <source>
        <dbReference type="ARBA" id="ARBA00023163"/>
    </source>
</evidence>
<dbReference type="Pfam" id="PF12833">
    <property type="entry name" value="HTH_18"/>
    <property type="match status" value="1"/>
</dbReference>
<sequence>MSGKLGQRLGRFVGLDEPPTLTTRYLQLAEISGSRHCWNDSAAAAPVRMETSNGYLLCLQRRELPAIPYWVNGKPVAMMPLDRGQFLFLDLNEEHASVTRGTVDCVSMYTPREALRQFEQEHDLKSVGELRTANGVAFSDNIIRNLAGCLAPAFERPETTSRLFVDYIALALLTHLTTHYAENPAVARPTGGLAPWQERRAKEMLLAHMDGKVGLDELARACRLSRSHFARAFKATTGTSPLQWLLARRIERAQELLLKSDLPIEQIASRCGFADQSHLTRSFVKAMNVTPGHWRRLRLS</sequence>
<organism evidence="5 6">
    <name type="scientific">Sinorhizobium glycinis</name>
    <dbReference type="NCBI Taxonomy" id="1472378"/>
    <lineage>
        <taxon>Bacteria</taxon>
        <taxon>Pseudomonadati</taxon>
        <taxon>Pseudomonadota</taxon>
        <taxon>Alphaproteobacteria</taxon>
        <taxon>Hyphomicrobiales</taxon>
        <taxon>Rhizobiaceae</taxon>
        <taxon>Sinorhizobium/Ensifer group</taxon>
        <taxon>Sinorhizobium</taxon>
    </lineage>
</organism>
<dbReference type="PANTHER" id="PTHR46796">
    <property type="entry name" value="HTH-TYPE TRANSCRIPTIONAL ACTIVATOR RHAS-RELATED"/>
    <property type="match status" value="1"/>
</dbReference>
<protein>
    <submittedName>
        <fullName evidence="5">Transcriptional regulator</fullName>
    </submittedName>
</protein>
<dbReference type="PROSITE" id="PS01124">
    <property type="entry name" value="HTH_ARAC_FAMILY_2"/>
    <property type="match status" value="1"/>
</dbReference>
<dbReference type="Proteomes" id="UP000094025">
    <property type="component" value="Unassembled WGS sequence"/>
</dbReference>
<feature type="domain" description="HTH araC/xylS-type" evidence="4">
    <location>
        <begin position="199"/>
        <end position="297"/>
    </location>
</feature>
<evidence type="ECO:0000259" key="4">
    <source>
        <dbReference type="PROSITE" id="PS01124"/>
    </source>
</evidence>
<dbReference type="EMBL" id="LPUX01000053">
    <property type="protein sequence ID" value="OAP41538.1"/>
    <property type="molecule type" value="Genomic_DNA"/>
</dbReference>
<gene>
    <name evidence="5" type="ORF">AU381_00965</name>
</gene>
<keyword evidence="2" id="KW-0238">DNA-binding</keyword>
<dbReference type="PROSITE" id="PS00041">
    <property type="entry name" value="HTH_ARAC_FAMILY_1"/>
    <property type="match status" value="1"/>
</dbReference>
<dbReference type="InterPro" id="IPR018062">
    <property type="entry name" value="HTH_AraC-typ_CS"/>
</dbReference>
<dbReference type="STRING" id="1472378.AU381_00965"/>
<dbReference type="OrthoDB" id="9793400at2"/>
<keyword evidence="1" id="KW-0805">Transcription regulation</keyword>
<dbReference type="InterPro" id="IPR009057">
    <property type="entry name" value="Homeodomain-like_sf"/>
</dbReference>
<comment type="caution">
    <text evidence="5">The sequence shown here is derived from an EMBL/GenBank/DDBJ whole genome shotgun (WGS) entry which is preliminary data.</text>
</comment>
<dbReference type="PANTHER" id="PTHR46796:SF14">
    <property type="entry name" value="TRANSCRIPTIONAL REGULATORY PROTEIN"/>
    <property type="match status" value="1"/>
</dbReference>
<name>A0A178Y1S9_9HYPH</name>
<dbReference type="SMART" id="SM00342">
    <property type="entry name" value="HTH_ARAC"/>
    <property type="match status" value="1"/>
</dbReference>
<dbReference type="Gene3D" id="1.10.10.60">
    <property type="entry name" value="Homeodomain-like"/>
    <property type="match status" value="2"/>
</dbReference>
<dbReference type="SUPFAM" id="SSF46689">
    <property type="entry name" value="Homeodomain-like"/>
    <property type="match status" value="2"/>
</dbReference>
<reference evidence="5 6" key="1">
    <citation type="journal article" date="2016" name="Int. J. Syst. Evol. Microbiol.">
        <title>Ensifer glycinis sp. nov., an novel rhizobial species associated with Glycine spp.</title>
        <authorList>
            <person name="Yan H."/>
            <person name="Yan J."/>
            <person name="Sui X.H."/>
            <person name="Wang E.T."/>
            <person name="Chen W.X."/>
            <person name="Zhang X.X."/>
            <person name="Chen W.F."/>
        </authorList>
    </citation>
    <scope>NUCLEOTIDE SEQUENCE [LARGE SCALE GENOMIC DNA]</scope>
    <source>
        <strain evidence="5 6">CCBAU 23380</strain>
    </source>
</reference>
<evidence type="ECO:0000256" key="1">
    <source>
        <dbReference type="ARBA" id="ARBA00023015"/>
    </source>
</evidence>
<dbReference type="GO" id="GO:0003700">
    <property type="term" value="F:DNA-binding transcription factor activity"/>
    <property type="evidence" value="ECO:0007669"/>
    <property type="project" value="InterPro"/>
</dbReference>
<dbReference type="GO" id="GO:0043565">
    <property type="term" value="F:sequence-specific DNA binding"/>
    <property type="evidence" value="ECO:0007669"/>
    <property type="project" value="InterPro"/>
</dbReference>
<accession>A0A178Y1S9</accession>
<keyword evidence="6" id="KW-1185">Reference proteome</keyword>
<evidence type="ECO:0000313" key="5">
    <source>
        <dbReference type="EMBL" id="OAP41538.1"/>
    </source>
</evidence>
<evidence type="ECO:0000313" key="6">
    <source>
        <dbReference type="Proteomes" id="UP000094025"/>
    </source>
</evidence>
<proteinExistence type="predicted"/>
<dbReference type="InterPro" id="IPR050204">
    <property type="entry name" value="AraC_XylS_family_regulators"/>
</dbReference>